<protein>
    <submittedName>
        <fullName evidence="7 9">Uncharacterized protein</fullName>
    </submittedName>
</protein>
<evidence type="ECO:0000313" key="8">
    <source>
        <dbReference type="Proteomes" id="UP000271098"/>
    </source>
</evidence>
<proteinExistence type="predicted"/>
<keyword evidence="3 6" id="KW-0812">Transmembrane</keyword>
<dbReference type="PANTHER" id="PTHR23505">
    <property type="entry name" value="SPINSTER"/>
    <property type="match status" value="1"/>
</dbReference>
<keyword evidence="8" id="KW-1185">Reference proteome</keyword>
<comment type="subcellular location">
    <subcellularLocation>
        <location evidence="1">Membrane</location>
        <topology evidence="1">Multi-pass membrane protein</topology>
    </subcellularLocation>
</comment>
<keyword evidence="2" id="KW-0813">Transport</keyword>
<sequence>MQNELYFETHYNVTWTKLLRNYRRCDNGDDTPEFTKNPSVNRNNKIIRSVAQWHNGNFRPTYVSATFAYTSVVFVTGTLSWWGPTAIQHSYATKEHLNNTDQLSNSQKNSTTFLFGLITVVGGIVGVFLGTVLAQENLLYQTDSYFQKIN</sequence>
<feature type="transmembrane region" description="Helical" evidence="6">
    <location>
        <begin position="62"/>
        <end position="82"/>
    </location>
</feature>
<dbReference type="AlphaFoldDB" id="A0A183EGB0"/>
<accession>A0A183EGB0</accession>
<dbReference type="GO" id="GO:0016020">
    <property type="term" value="C:membrane"/>
    <property type="evidence" value="ECO:0007669"/>
    <property type="project" value="UniProtKB-SubCell"/>
</dbReference>
<evidence type="ECO:0000313" key="7">
    <source>
        <dbReference type="EMBL" id="VDN35076.1"/>
    </source>
</evidence>
<evidence type="ECO:0000256" key="3">
    <source>
        <dbReference type="ARBA" id="ARBA00022692"/>
    </source>
</evidence>
<dbReference type="PANTHER" id="PTHR23505:SF79">
    <property type="entry name" value="PROTEIN SPINSTER"/>
    <property type="match status" value="1"/>
</dbReference>
<dbReference type="OrthoDB" id="6770063at2759"/>
<feature type="transmembrane region" description="Helical" evidence="6">
    <location>
        <begin position="113"/>
        <end position="134"/>
    </location>
</feature>
<evidence type="ECO:0000256" key="6">
    <source>
        <dbReference type="SAM" id="Phobius"/>
    </source>
</evidence>
<dbReference type="InterPro" id="IPR044770">
    <property type="entry name" value="MFS_spinster-like"/>
</dbReference>
<evidence type="ECO:0000256" key="4">
    <source>
        <dbReference type="ARBA" id="ARBA00022989"/>
    </source>
</evidence>
<reference evidence="7 8" key="2">
    <citation type="submission" date="2018-11" db="EMBL/GenBank/DDBJ databases">
        <authorList>
            <consortium name="Pathogen Informatics"/>
        </authorList>
    </citation>
    <scope>NUCLEOTIDE SEQUENCE [LARGE SCALE GENOMIC DNA]</scope>
</reference>
<evidence type="ECO:0000256" key="5">
    <source>
        <dbReference type="ARBA" id="ARBA00023136"/>
    </source>
</evidence>
<reference evidence="9" key="1">
    <citation type="submission" date="2016-06" db="UniProtKB">
        <authorList>
            <consortium name="WormBaseParasite"/>
        </authorList>
    </citation>
    <scope>IDENTIFICATION</scope>
</reference>
<organism evidence="9">
    <name type="scientific">Gongylonema pulchrum</name>
    <dbReference type="NCBI Taxonomy" id="637853"/>
    <lineage>
        <taxon>Eukaryota</taxon>
        <taxon>Metazoa</taxon>
        <taxon>Ecdysozoa</taxon>
        <taxon>Nematoda</taxon>
        <taxon>Chromadorea</taxon>
        <taxon>Rhabditida</taxon>
        <taxon>Spirurina</taxon>
        <taxon>Spiruromorpha</taxon>
        <taxon>Spiruroidea</taxon>
        <taxon>Gongylonematidae</taxon>
        <taxon>Gongylonema</taxon>
    </lineage>
</organism>
<keyword evidence="4 6" id="KW-1133">Transmembrane helix</keyword>
<evidence type="ECO:0000256" key="2">
    <source>
        <dbReference type="ARBA" id="ARBA00022448"/>
    </source>
</evidence>
<evidence type="ECO:0000313" key="9">
    <source>
        <dbReference type="WBParaSite" id="GPUH_0002002601-mRNA-1"/>
    </source>
</evidence>
<keyword evidence="5 6" id="KW-0472">Membrane</keyword>
<evidence type="ECO:0000256" key="1">
    <source>
        <dbReference type="ARBA" id="ARBA00004141"/>
    </source>
</evidence>
<dbReference type="Proteomes" id="UP000271098">
    <property type="component" value="Unassembled WGS sequence"/>
</dbReference>
<name>A0A183EGB0_9BILA</name>
<dbReference type="EMBL" id="UYRT01089572">
    <property type="protein sequence ID" value="VDN35076.1"/>
    <property type="molecule type" value="Genomic_DNA"/>
</dbReference>
<dbReference type="WBParaSite" id="GPUH_0002002601-mRNA-1">
    <property type="protein sequence ID" value="GPUH_0002002601-mRNA-1"/>
    <property type="gene ID" value="GPUH_0002002601"/>
</dbReference>
<gene>
    <name evidence="7" type="ORF">GPUH_LOCUS20001</name>
</gene>